<evidence type="ECO:0000256" key="2">
    <source>
        <dbReference type="SAM" id="Phobius"/>
    </source>
</evidence>
<evidence type="ECO:0000256" key="1">
    <source>
        <dbReference type="SAM" id="MobiDB-lite"/>
    </source>
</evidence>
<keyword evidence="2" id="KW-0472">Membrane</keyword>
<dbReference type="RefSeq" id="WP_013313784.1">
    <property type="nucleotide sequence ID" value="NC_014484.1"/>
</dbReference>
<dbReference type="AlphaFoldDB" id="E0RSF6"/>
<dbReference type="HOGENOM" id="CLU_2169962_0_0_12"/>
<evidence type="ECO:0000313" key="3">
    <source>
        <dbReference type="EMBL" id="ADN01943.1"/>
    </source>
</evidence>
<accession>E0RSF6</accession>
<proteinExistence type="predicted"/>
<feature type="region of interest" description="Disordered" evidence="1">
    <location>
        <begin position="64"/>
        <end position="89"/>
    </location>
</feature>
<reference key="1">
    <citation type="submission" date="2009-08" db="EMBL/GenBank/DDBJ databases">
        <title>The genome sequence of Spirochaeta thermophila DSM6192.</title>
        <authorList>
            <person name="Angelov A."/>
            <person name="Mientus M."/>
            <person name="Wittenberg S."/>
            <person name="Lehmann R."/>
            <person name="Liesegang H."/>
            <person name="Daniel R."/>
            <person name="Liebl W."/>
        </authorList>
    </citation>
    <scope>NUCLEOTIDE SEQUENCE</scope>
    <source>
        <strain>DSM 6192</strain>
    </source>
</reference>
<dbReference type="KEGG" id="sta:STHERM_c09970"/>
<organism evidence="3 4">
    <name type="scientific">Winmispira thermophila (strain ATCC 49972 / DSM 6192 / RI 19.B1)</name>
    <name type="common">Spirochaeta thermophila</name>
    <dbReference type="NCBI Taxonomy" id="665571"/>
    <lineage>
        <taxon>Bacteria</taxon>
        <taxon>Pseudomonadati</taxon>
        <taxon>Spirochaetota</taxon>
        <taxon>Spirochaetia</taxon>
        <taxon>Winmispirales</taxon>
        <taxon>Winmispiraceae</taxon>
        <taxon>Winmispira</taxon>
    </lineage>
</organism>
<keyword evidence="2" id="KW-1133">Transmembrane helix</keyword>
<dbReference type="PaxDb" id="665571-STHERM_c09970"/>
<feature type="transmembrane region" description="Helical" evidence="2">
    <location>
        <begin position="5"/>
        <end position="23"/>
    </location>
</feature>
<name>E0RSF6_WINT6</name>
<dbReference type="Proteomes" id="UP000001296">
    <property type="component" value="Chromosome"/>
</dbReference>
<protein>
    <recommendedName>
        <fullName evidence="5">Lipopolysaccharide assembly protein A domain-containing protein</fullName>
    </recommendedName>
</protein>
<feature type="transmembrane region" description="Helical" evidence="2">
    <location>
        <begin position="43"/>
        <end position="62"/>
    </location>
</feature>
<reference evidence="3 4" key="2">
    <citation type="journal article" date="2010" name="J. Bacteriol.">
        <title>Genome sequence of the polysaccharide-degrading, thermophilic anaerobe Spirochaeta thermophila DSM 6192.</title>
        <authorList>
            <person name="Angelov A."/>
            <person name="Liebl S."/>
            <person name="Ballschmiter M."/>
            <person name="Bomeke M."/>
            <person name="Lehmann R."/>
            <person name="Liesegang H."/>
            <person name="Daniel R."/>
            <person name="Liebl W."/>
        </authorList>
    </citation>
    <scope>NUCLEOTIDE SEQUENCE [LARGE SCALE GENOMIC DNA]</scope>
    <source>
        <strain evidence="4">ATCC 49972 / DSM 6192 / RI 19.B1</strain>
    </source>
</reference>
<sequence length="89" mass="10049">MPWRFILTIVLLILVLVFVGLNLDNRTTISFGVYTLEDVRVAFALSFAFFLGVVVTIPFTLLRRGRKEKKGSSGDDSRKETSGEVPEKR</sequence>
<evidence type="ECO:0008006" key="5">
    <source>
        <dbReference type="Google" id="ProtNLM"/>
    </source>
</evidence>
<dbReference type="EMBL" id="CP001698">
    <property type="protein sequence ID" value="ADN01943.1"/>
    <property type="molecule type" value="Genomic_DNA"/>
</dbReference>
<gene>
    <name evidence="3" type="ordered locus">STHERM_c09970</name>
</gene>
<evidence type="ECO:0000313" key="4">
    <source>
        <dbReference type="Proteomes" id="UP000001296"/>
    </source>
</evidence>
<keyword evidence="2" id="KW-0812">Transmembrane</keyword>
<feature type="compositionally biased region" description="Basic and acidic residues" evidence="1">
    <location>
        <begin position="70"/>
        <end position="89"/>
    </location>
</feature>